<evidence type="ECO:0000256" key="7">
    <source>
        <dbReference type="ARBA" id="ARBA00044229"/>
    </source>
</evidence>
<dbReference type="EMBL" id="MU128912">
    <property type="protein sequence ID" value="KAF9520435.1"/>
    <property type="molecule type" value="Genomic_DNA"/>
</dbReference>
<evidence type="ECO:0000256" key="5">
    <source>
        <dbReference type="ARBA" id="ARBA00022917"/>
    </source>
</evidence>
<evidence type="ECO:0000259" key="11">
    <source>
        <dbReference type="Pfam" id="PF25084"/>
    </source>
</evidence>
<evidence type="ECO:0000313" key="13">
    <source>
        <dbReference type="Proteomes" id="UP000886523"/>
    </source>
</evidence>
<name>A0A9P6E2L1_9AGAM</name>
<evidence type="ECO:0000256" key="6">
    <source>
        <dbReference type="ARBA" id="ARBA00044196"/>
    </source>
</evidence>
<evidence type="ECO:0000259" key="10">
    <source>
        <dbReference type="Pfam" id="PF00483"/>
    </source>
</evidence>
<comment type="subunit">
    <text evidence="9">Component of the translation initiation factor 2B (eIF2B) complex which is a heterodecamer of two sets of five different subunits: alpha, beta, gamma, delta and epsilon. Subunits alpha, beta and delta comprise a regulatory subcomplex and subunits epsilon and gamma comprise a catalytic subcomplex. Within the complex, the hexameric regulatory complex resides at the center, with the two heterodimeric catalytic subcomplexes bound on opposite sides.</text>
</comment>
<keyword evidence="5" id="KW-0648">Protein biosynthesis</keyword>
<evidence type="ECO:0000256" key="3">
    <source>
        <dbReference type="ARBA" id="ARBA00022490"/>
    </source>
</evidence>
<keyword evidence="3" id="KW-0963">Cytoplasm</keyword>
<comment type="subcellular location">
    <subcellularLocation>
        <location evidence="1">Cytoplasm</location>
        <location evidence="1">Cytosol</location>
    </subcellularLocation>
</comment>
<feature type="domain" description="Nucleotidyl transferase" evidence="10">
    <location>
        <begin position="19"/>
        <end position="141"/>
    </location>
</feature>
<keyword evidence="13" id="KW-1185">Reference proteome</keyword>
<comment type="function">
    <text evidence="8">Acts as a component of the translation initiation factor 2B (eIF2B) complex, which catalyzes the exchange of GDP for GTP on the eukaryotic initiation factor 2 (eIF2) complex gamma subunit. Its guanine nucleotide exchange factor activity is repressed when bound to eIF2 complex phosphorylated on the alpha subunit, thereby limiting the amount of methionyl-initiator methionine tRNA available to the ribosome and consequently global translation is repressed.</text>
</comment>
<dbReference type="Proteomes" id="UP000886523">
    <property type="component" value="Unassembled WGS sequence"/>
</dbReference>
<comment type="similarity">
    <text evidence="2">Belongs to the eIF-2B gamma/epsilon subunits family.</text>
</comment>
<protein>
    <recommendedName>
        <fullName evidence="6">Translation initiation factor eIF2B subunit gamma</fullName>
    </recommendedName>
    <alternativeName>
        <fullName evidence="7">eIF2B GDP-GTP exchange factor subunit gamma</fullName>
    </alternativeName>
</protein>
<comment type="caution">
    <text evidence="12">The sequence shown here is derived from an EMBL/GenBank/DDBJ whole genome shotgun (WGS) entry which is preliminary data.</text>
</comment>
<evidence type="ECO:0000313" key="12">
    <source>
        <dbReference type="EMBL" id="KAF9520435.1"/>
    </source>
</evidence>
<evidence type="ECO:0000256" key="8">
    <source>
        <dbReference type="ARBA" id="ARBA00045373"/>
    </source>
</evidence>
<dbReference type="GO" id="GO:0002183">
    <property type="term" value="P:cytoplasmic translational initiation"/>
    <property type="evidence" value="ECO:0007669"/>
    <property type="project" value="TreeGrafter"/>
</dbReference>
<keyword evidence="4" id="KW-0396">Initiation factor</keyword>
<dbReference type="GO" id="GO:0003743">
    <property type="term" value="F:translation initiation factor activity"/>
    <property type="evidence" value="ECO:0007669"/>
    <property type="project" value="UniProtKB-KW"/>
</dbReference>
<dbReference type="GO" id="GO:0005085">
    <property type="term" value="F:guanyl-nucleotide exchange factor activity"/>
    <property type="evidence" value="ECO:0007669"/>
    <property type="project" value="TreeGrafter"/>
</dbReference>
<dbReference type="InterPro" id="IPR005835">
    <property type="entry name" value="NTP_transferase_dom"/>
</dbReference>
<evidence type="ECO:0000256" key="9">
    <source>
        <dbReference type="ARBA" id="ARBA00046432"/>
    </source>
</evidence>
<dbReference type="CDD" id="cd04652">
    <property type="entry name" value="LbH_eIF2B_gamma_C"/>
    <property type="match status" value="1"/>
</dbReference>
<sequence>MEFNRKASRPFLRTPEFQAVILAGYGTGLQPLTNELTRGSSSSPTPKALLPIGNKPMIFYPLSWLQAAAVKDILIISPASHKAEISETIWHSDPSYPSFSSLTITLETLDEGESASMGTADILRKFSGLFQTDIIVLACDFVPPPSLTLTSVLNSYRTDTDRPICQVLLYERGGAAKDGPPVSMFGMDKKTNSLVYVDEEYGSNEDLDLRMSLLWKYPHVSLTSRFLDSHVYILRRPVLELLAERPNLSSLREDVLPWLVKLSYRKTHRKKNILDILGTTTHPATTALSPSIQRRASLSRSNNPAQDKASALTKKAILPEDNLPSFRCGVTLHHLKDGYAARANTIGTYSELNRQALAAAALSAASAPVQVQSQAPMVSADSIVAGTSRIGERTSIKKSVLGPHCVIGKNVKISGCIIMDHVEVKDGAKLEGTILSRNTLVEERSQLKDCELAPGWQPNQMVCYTRIGSLCSCCL</sequence>
<dbReference type="PANTHER" id="PTHR45989">
    <property type="entry name" value="TRANSLATION INITIATION FACTOR EIF-2B SUBUNIT GAMMA"/>
    <property type="match status" value="1"/>
</dbReference>
<dbReference type="Gene3D" id="3.90.550.10">
    <property type="entry name" value="Spore Coat Polysaccharide Biosynthesis Protein SpsA, Chain A"/>
    <property type="match status" value="1"/>
</dbReference>
<dbReference type="InterPro" id="IPR029044">
    <property type="entry name" value="Nucleotide-diphossugar_trans"/>
</dbReference>
<dbReference type="AlphaFoldDB" id="A0A9P6E2L1"/>
<evidence type="ECO:0000256" key="1">
    <source>
        <dbReference type="ARBA" id="ARBA00004514"/>
    </source>
</evidence>
<dbReference type="SUPFAM" id="SSF53448">
    <property type="entry name" value="Nucleotide-diphospho-sugar transferases"/>
    <property type="match status" value="1"/>
</dbReference>
<dbReference type="InterPro" id="IPR056764">
    <property type="entry name" value="LbH_EIF2B3/5"/>
</dbReference>
<dbReference type="Gene3D" id="2.160.10.10">
    <property type="entry name" value="Hexapeptide repeat proteins"/>
    <property type="match status" value="1"/>
</dbReference>
<dbReference type="PANTHER" id="PTHR45989:SF1">
    <property type="entry name" value="TRANSLATION INITIATION FACTOR EIF-2B SUBUNIT GAMMA"/>
    <property type="match status" value="1"/>
</dbReference>
<reference evidence="12" key="1">
    <citation type="journal article" date="2020" name="Nat. Commun.">
        <title>Large-scale genome sequencing of mycorrhizal fungi provides insights into the early evolution of symbiotic traits.</title>
        <authorList>
            <person name="Miyauchi S."/>
            <person name="Kiss E."/>
            <person name="Kuo A."/>
            <person name="Drula E."/>
            <person name="Kohler A."/>
            <person name="Sanchez-Garcia M."/>
            <person name="Morin E."/>
            <person name="Andreopoulos B."/>
            <person name="Barry K.W."/>
            <person name="Bonito G."/>
            <person name="Buee M."/>
            <person name="Carver A."/>
            <person name="Chen C."/>
            <person name="Cichocki N."/>
            <person name="Clum A."/>
            <person name="Culley D."/>
            <person name="Crous P.W."/>
            <person name="Fauchery L."/>
            <person name="Girlanda M."/>
            <person name="Hayes R.D."/>
            <person name="Keri Z."/>
            <person name="LaButti K."/>
            <person name="Lipzen A."/>
            <person name="Lombard V."/>
            <person name="Magnuson J."/>
            <person name="Maillard F."/>
            <person name="Murat C."/>
            <person name="Nolan M."/>
            <person name="Ohm R.A."/>
            <person name="Pangilinan J."/>
            <person name="Pereira M.F."/>
            <person name="Perotto S."/>
            <person name="Peter M."/>
            <person name="Pfister S."/>
            <person name="Riley R."/>
            <person name="Sitrit Y."/>
            <person name="Stielow J.B."/>
            <person name="Szollosi G."/>
            <person name="Zifcakova L."/>
            <person name="Stursova M."/>
            <person name="Spatafora J.W."/>
            <person name="Tedersoo L."/>
            <person name="Vaario L.M."/>
            <person name="Yamada A."/>
            <person name="Yan M."/>
            <person name="Wang P."/>
            <person name="Xu J."/>
            <person name="Bruns T."/>
            <person name="Baldrian P."/>
            <person name="Vilgalys R."/>
            <person name="Dunand C."/>
            <person name="Henrissat B."/>
            <person name="Grigoriev I.V."/>
            <person name="Hibbett D."/>
            <person name="Nagy L.G."/>
            <person name="Martin F.M."/>
        </authorList>
    </citation>
    <scope>NUCLEOTIDE SEQUENCE</scope>
    <source>
        <strain evidence="12">UP504</strain>
    </source>
</reference>
<dbReference type="GO" id="GO:0005851">
    <property type="term" value="C:eukaryotic translation initiation factor 2B complex"/>
    <property type="evidence" value="ECO:0007669"/>
    <property type="project" value="TreeGrafter"/>
</dbReference>
<proteinExistence type="inferred from homology"/>
<accession>A0A9P6E2L1</accession>
<feature type="domain" description="EIF2B subunit epsilon/gamma LbH" evidence="11">
    <location>
        <begin position="373"/>
        <end position="449"/>
    </location>
</feature>
<evidence type="ECO:0000256" key="2">
    <source>
        <dbReference type="ARBA" id="ARBA00007878"/>
    </source>
</evidence>
<evidence type="ECO:0000256" key="4">
    <source>
        <dbReference type="ARBA" id="ARBA00022540"/>
    </source>
</evidence>
<organism evidence="12 13">
    <name type="scientific">Hydnum rufescens UP504</name>
    <dbReference type="NCBI Taxonomy" id="1448309"/>
    <lineage>
        <taxon>Eukaryota</taxon>
        <taxon>Fungi</taxon>
        <taxon>Dikarya</taxon>
        <taxon>Basidiomycota</taxon>
        <taxon>Agaricomycotina</taxon>
        <taxon>Agaricomycetes</taxon>
        <taxon>Cantharellales</taxon>
        <taxon>Hydnaceae</taxon>
        <taxon>Hydnum</taxon>
    </lineage>
</organism>
<dbReference type="Pfam" id="PF25084">
    <property type="entry name" value="LbH_EIF2B"/>
    <property type="match status" value="1"/>
</dbReference>
<dbReference type="Pfam" id="PF00483">
    <property type="entry name" value="NTP_transferase"/>
    <property type="match status" value="1"/>
</dbReference>
<dbReference type="GO" id="GO:0005829">
    <property type="term" value="C:cytosol"/>
    <property type="evidence" value="ECO:0007669"/>
    <property type="project" value="UniProtKB-SubCell"/>
</dbReference>
<gene>
    <name evidence="12" type="ORF">BS47DRAFT_1287324</name>
</gene>
<dbReference type="OrthoDB" id="1733332at2759"/>
<dbReference type="InterPro" id="IPR051960">
    <property type="entry name" value="eIF2B_gamma"/>
</dbReference>